<gene>
    <name evidence="1" type="ORF">ACFQ00_06085</name>
</gene>
<dbReference type="Proteomes" id="UP001597124">
    <property type="component" value="Unassembled WGS sequence"/>
</dbReference>
<accession>A0ABW3C0G3</accession>
<evidence type="ECO:0000313" key="2">
    <source>
        <dbReference type="Proteomes" id="UP001597124"/>
    </source>
</evidence>
<comment type="caution">
    <text evidence="1">The sequence shown here is derived from an EMBL/GenBank/DDBJ whole genome shotgun (WGS) entry which is preliminary data.</text>
</comment>
<organism evidence="1 2">
    <name type="scientific">Sphingosinicella xenopeptidilytica</name>
    <dbReference type="NCBI Taxonomy" id="364098"/>
    <lineage>
        <taxon>Bacteria</taxon>
        <taxon>Pseudomonadati</taxon>
        <taxon>Pseudomonadota</taxon>
        <taxon>Alphaproteobacteria</taxon>
        <taxon>Sphingomonadales</taxon>
        <taxon>Sphingosinicellaceae</taxon>
        <taxon>Sphingosinicella</taxon>
    </lineage>
</organism>
<sequence length="320" mass="36620">MNAIFNRSNFSSRLLETIKNQDHLSGLILENQYNEIIDRASSISRISKHDIKNLVRDILEKKFILLPFQKAENHDNAFRKISQDHNLIGCTWDMNLIRECMKRGNIATNPYELLWSLAEPDVLLNEDTFYFGTSKFPNDFVFYASFYFGAGNEDVCDLEGVGTLYIDTASSDVELRFLDGQNIKIENSFYFGLPYNKISSFASPKIMLVIKHNDQAILYVNGKVSRCINYKTPNFISGKFRWKSPRFYPGRVVTTGSGWNPKKYRSSLMLTFGGPFPTDMDTFADNAKQFKGALSRLGRVQMDLAAFQRTLDKKRNGGHA</sequence>
<protein>
    <submittedName>
        <fullName evidence="1">Uncharacterized protein</fullName>
    </submittedName>
</protein>
<name>A0ABW3C0G3_SPHXN</name>
<evidence type="ECO:0000313" key="1">
    <source>
        <dbReference type="EMBL" id="MFD0847889.1"/>
    </source>
</evidence>
<dbReference type="RefSeq" id="WP_381487659.1">
    <property type="nucleotide sequence ID" value="NZ_JBHTIK010000002.1"/>
</dbReference>
<keyword evidence="2" id="KW-1185">Reference proteome</keyword>
<reference evidence="2" key="1">
    <citation type="journal article" date="2019" name="Int. J. Syst. Evol. Microbiol.">
        <title>The Global Catalogue of Microorganisms (GCM) 10K type strain sequencing project: providing services to taxonomists for standard genome sequencing and annotation.</title>
        <authorList>
            <consortium name="The Broad Institute Genomics Platform"/>
            <consortium name="The Broad Institute Genome Sequencing Center for Infectious Disease"/>
            <person name="Wu L."/>
            <person name="Ma J."/>
        </authorList>
    </citation>
    <scope>NUCLEOTIDE SEQUENCE [LARGE SCALE GENOMIC DNA]</scope>
    <source>
        <strain evidence="2">CCUG 52537</strain>
    </source>
</reference>
<dbReference type="EMBL" id="JBHTIK010000002">
    <property type="protein sequence ID" value="MFD0847889.1"/>
    <property type="molecule type" value="Genomic_DNA"/>
</dbReference>
<proteinExistence type="predicted"/>